<accession>A0A4R2M4M5</accession>
<organism evidence="3 4">
    <name type="scientific">Rubrivivax gelatinosus</name>
    <name type="common">Rhodocyclus gelatinosus</name>
    <name type="synonym">Rhodopseudomonas gelatinosa</name>
    <dbReference type="NCBI Taxonomy" id="28068"/>
    <lineage>
        <taxon>Bacteria</taxon>
        <taxon>Pseudomonadati</taxon>
        <taxon>Pseudomonadota</taxon>
        <taxon>Betaproteobacteria</taxon>
        <taxon>Burkholderiales</taxon>
        <taxon>Sphaerotilaceae</taxon>
        <taxon>Rubrivivax</taxon>
    </lineage>
</organism>
<gene>
    <name evidence="3" type="ORF">EV684_109141</name>
</gene>
<evidence type="ECO:0000313" key="4">
    <source>
        <dbReference type="Proteomes" id="UP000295106"/>
    </source>
</evidence>
<sequence>MTQTCTPDAATAAPRRFHWALVTLALAWLPAEAVQVPLGEELWRHGMTIRAEYLHPLAVDPDQPDPGGADAYLQLNVHAQRSNRQGFQKFSWVPYLTVRYRLQSADGRWSHEGVLPPTIASYGPNYGANVRFNGYGRYRASFRIEPPPASLVRRQTGRQTGVQPWWEPLEVEWEFDYLGPGKKTGVGGSGGY</sequence>
<dbReference type="RefSeq" id="WP_132648094.1">
    <property type="nucleotide sequence ID" value="NZ_CP181386.1"/>
</dbReference>
<dbReference type="GeneID" id="99685973"/>
<comment type="similarity">
    <text evidence="1">Belongs to the UPF0423 family.</text>
</comment>
<dbReference type="InterPro" id="IPR038482">
    <property type="entry name" value="Tp34-type_sf"/>
</dbReference>
<dbReference type="Gene3D" id="2.60.40.2480">
    <property type="entry name" value="Periplasmic metal-binding protein Tp34-type"/>
    <property type="match status" value="1"/>
</dbReference>
<dbReference type="AlphaFoldDB" id="A0A4R2M4M5"/>
<name>A0A4R2M4M5_RUBGE</name>
<evidence type="ECO:0000256" key="1">
    <source>
        <dbReference type="ARBA" id="ARBA00010013"/>
    </source>
</evidence>
<evidence type="ECO:0000313" key="3">
    <source>
        <dbReference type="EMBL" id="TCP01502.1"/>
    </source>
</evidence>
<reference evidence="3 4" key="1">
    <citation type="submission" date="2019-03" db="EMBL/GenBank/DDBJ databases">
        <title>Genomic Encyclopedia of Type Strains, Phase IV (KMG-IV): sequencing the most valuable type-strain genomes for metagenomic binning, comparative biology and taxonomic classification.</title>
        <authorList>
            <person name="Goeker M."/>
        </authorList>
    </citation>
    <scope>NUCLEOTIDE SEQUENCE [LARGE SCALE GENOMIC DNA]</scope>
    <source>
        <strain evidence="3 4">DSM 1709</strain>
    </source>
</reference>
<proteinExistence type="inferred from homology"/>
<dbReference type="Pfam" id="PF10634">
    <property type="entry name" value="Iron_transport"/>
    <property type="match status" value="1"/>
</dbReference>
<dbReference type="OrthoDB" id="1495621at2"/>
<dbReference type="Proteomes" id="UP000295106">
    <property type="component" value="Unassembled WGS sequence"/>
</dbReference>
<evidence type="ECO:0000256" key="2">
    <source>
        <dbReference type="ARBA" id="ARBA00022729"/>
    </source>
</evidence>
<dbReference type="PIRSF" id="PIRSF017018">
    <property type="entry name" value="Tp34"/>
    <property type="match status" value="1"/>
</dbReference>
<comment type="caution">
    <text evidence="3">The sequence shown here is derived from an EMBL/GenBank/DDBJ whole genome shotgun (WGS) entry which is preliminary data.</text>
</comment>
<dbReference type="InterPro" id="IPR018470">
    <property type="entry name" value="Metal-bd_Tp34-typ"/>
</dbReference>
<dbReference type="EMBL" id="SLXD01000009">
    <property type="protein sequence ID" value="TCP01502.1"/>
    <property type="molecule type" value="Genomic_DNA"/>
</dbReference>
<keyword evidence="2" id="KW-0732">Signal</keyword>
<protein>
    <submittedName>
        <fullName evidence="3">Uncharacterized protein</fullName>
    </submittedName>
</protein>